<keyword evidence="3" id="KW-0175">Coiled coil</keyword>
<evidence type="ECO:0000256" key="3">
    <source>
        <dbReference type="ARBA" id="ARBA00023054"/>
    </source>
</evidence>
<evidence type="ECO:0000313" key="6">
    <source>
        <dbReference type="EMBL" id="OYD15035.1"/>
    </source>
</evidence>
<proteinExistence type="inferred from homology"/>
<dbReference type="EMBL" id="NOZP01000129">
    <property type="protein sequence ID" value="OYD15035.1"/>
    <property type="molecule type" value="Genomic_DNA"/>
</dbReference>
<dbReference type="Pfam" id="PF02646">
    <property type="entry name" value="RmuC"/>
    <property type="match status" value="1"/>
</dbReference>
<sequence length="370" mass="41783">MGTNLTVILIAAILPTVLLVLVLVVLLTRTRRPPDKQGSLTLVQQQLDALRQQTTETLSNNARTANQQLADLTTQLNRRLEALDKSMQSTTGLIGDRLDSATRVVKDVSASLGELSQATKQVFDVGKDIASLQDILRAPKLRGIIGELFLGNLLKQVVPNNYELQHRFRSGEAVDAVVKMAERLVPIDAKFPLEDFQRLTSETDDEKRKPLRRKFLAAVRKHIDAVARKYILPDEGTFDFALMYIPAENVYYETIIKNNPDDDSLTDYAISQKVIPVSPNSLYAYLQAIVLGLRGFQIEKRAGEILKYLGRLQQEFNRFREEFEVLGTHVTRASNKYDDVARRLSKLEGKLAIGSDLEDPEREKLPRRQE</sequence>
<keyword evidence="5" id="KW-0472">Membrane</keyword>
<feature type="transmembrane region" description="Helical" evidence="5">
    <location>
        <begin position="6"/>
        <end position="27"/>
    </location>
</feature>
<protein>
    <recommendedName>
        <fullName evidence="8">DNA recombination protein RmuC</fullName>
    </recommendedName>
</protein>
<evidence type="ECO:0000256" key="1">
    <source>
        <dbReference type="ARBA" id="ARBA00003416"/>
    </source>
</evidence>
<keyword evidence="4" id="KW-0233">DNA recombination</keyword>
<keyword evidence="5" id="KW-1133">Transmembrane helix</keyword>
<comment type="caution">
    <text evidence="6">The sequence shown here is derived from an EMBL/GenBank/DDBJ whole genome shotgun (WGS) entry which is preliminary data.</text>
</comment>
<dbReference type="Proteomes" id="UP000215559">
    <property type="component" value="Unassembled WGS sequence"/>
</dbReference>
<dbReference type="GO" id="GO:0006310">
    <property type="term" value="P:DNA recombination"/>
    <property type="evidence" value="ECO:0007669"/>
    <property type="project" value="UniProtKB-KW"/>
</dbReference>
<evidence type="ECO:0000313" key="7">
    <source>
        <dbReference type="Proteomes" id="UP000215559"/>
    </source>
</evidence>
<dbReference type="PANTHER" id="PTHR30563">
    <property type="entry name" value="DNA RECOMBINATION PROTEIN RMUC"/>
    <property type="match status" value="1"/>
</dbReference>
<evidence type="ECO:0008006" key="8">
    <source>
        <dbReference type="Google" id="ProtNLM"/>
    </source>
</evidence>
<evidence type="ECO:0000256" key="2">
    <source>
        <dbReference type="ARBA" id="ARBA00009840"/>
    </source>
</evidence>
<dbReference type="PANTHER" id="PTHR30563:SF0">
    <property type="entry name" value="DNA RECOMBINATION PROTEIN RMUC"/>
    <property type="match status" value="1"/>
</dbReference>
<accession>A0A235BTZ9</accession>
<organism evidence="6 7">
    <name type="scientific">candidate division WOR-3 bacterium JGI_Cruoil_03_51_56</name>
    <dbReference type="NCBI Taxonomy" id="1973747"/>
    <lineage>
        <taxon>Bacteria</taxon>
        <taxon>Bacteria division WOR-3</taxon>
    </lineage>
</organism>
<comment type="function">
    <text evidence="1">Involved in DNA recombination.</text>
</comment>
<comment type="similarity">
    <text evidence="2">Belongs to the RmuC family.</text>
</comment>
<name>A0A235BTZ9_UNCW3</name>
<gene>
    <name evidence="6" type="ORF">CH330_06860</name>
</gene>
<keyword evidence="5" id="KW-0812">Transmembrane</keyword>
<reference evidence="6 7" key="1">
    <citation type="submission" date="2017-07" db="EMBL/GenBank/DDBJ databases">
        <title>Recovery of genomes from metagenomes via a dereplication, aggregation, and scoring strategy.</title>
        <authorList>
            <person name="Sieber C.M."/>
            <person name="Probst A.J."/>
            <person name="Sharrar A."/>
            <person name="Thomas B.C."/>
            <person name="Hess M."/>
            <person name="Tringe S.G."/>
            <person name="Banfield J.F."/>
        </authorList>
    </citation>
    <scope>NUCLEOTIDE SEQUENCE [LARGE SCALE GENOMIC DNA]</scope>
    <source>
        <strain evidence="6">JGI_Cruoil_03_51_56</strain>
    </source>
</reference>
<evidence type="ECO:0000256" key="4">
    <source>
        <dbReference type="ARBA" id="ARBA00023172"/>
    </source>
</evidence>
<evidence type="ECO:0000256" key="5">
    <source>
        <dbReference type="SAM" id="Phobius"/>
    </source>
</evidence>
<dbReference type="AlphaFoldDB" id="A0A235BTZ9"/>
<dbReference type="InterPro" id="IPR003798">
    <property type="entry name" value="DNA_recombination_RmuC"/>
</dbReference>